<accession>A0A7D4QLX6</accession>
<evidence type="ECO:0000313" key="3">
    <source>
        <dbReference type="EMBL" id="QKJ21256.1"/>
    </source>
</evidence>
<dbReference type="Proteomes" id="UP000502498">
    <property type="component" value="Chromosome"/>
</dbReference>
<dbReference type="GO" id="GO:0016757">
    <property type="term" value="F:glycosyltransferase activity"/>
    <property type="evidence" value="ECO:0007669"/>
    <property type="project" value="InterPro"/>
</dbReference>
<dbReference type="PANTHER" id="PTHR46401">
    <property type="entry name" value="GLYCOSYLTRANSFERASE WBBK-RELATED"/>
    <property type="match status" value="1"/>
</dbReference>
<evidence type="ECO:0000313" key="4">
    <source>
        <dbReference type="Proteomes" id="UP000502498"/>
    </source>
</evidence>
<gene>
    <name evidence="3" type="ORF">HQM25_13985</name>
</gene>
<dbReference type="Pfam" id="PF00534">
    <property type="entry name" value="Glycos_transf_1"/>
    <property type="match status" value="1"/>
</dbReference>
<dbReference type="EMBL" id="CP054038">
    <property type="protein sequence ID" value="QKJ21256.1"/>
    <property type="molecule type" value="Genomic_DNA"/>
</dbReference>
<dbReference type="SUPFAM" id="SSF53756">
    <property type="entry name" value="UDP-Glycosyltransferase/glycogen phosphorylase"/>
    <property type="match status" value="1"/>
</dbReference>
<evidence type="ECO:0000259" key="2">
    <source>
        <dbReference type="Pfam" id="PF00534"/>
    </source>
</evidence>
<dbReference type="Gene3D" id="3.40.50.2000">
    <property type="entry name" value="Glycogen Phosphorylase B"/>
    <property type="match status" value="2"/>
</dbReference>
<keyword evidence="1 3" id="KW-0808">Transferase</keyword>
<dbReference type="GO" id="GO:0009103">
    <property type="term" value="P:lipopolysaccharide biosynthetic process"/>
    <property type="evidence" value="ECO:0007669"/>
    <property type="project" value="TreeGrafter"/>
</dbReference>
<name>A0A7D4QLX6_9MICO</name>
<dbReference type="PANTHER" id="PTHR46401:SF2">
    <property type="entry name" value="GLYCOSYLTRANSFERASE WBBK-RELATED"/>
    <property type="match status" value="1"/>
</dbReference>
<organism evidence="3 4">
    <name type="scientific">Microbacterium hominis</name>
    <dbReference type="NCBI Taxonomy" id="162426"/>
    <lineage>
        <taxon>Bacteria</taxon>
        <taxon>Bacillati</taxon>
        <taxon>Actinomycetota</taxon>
        <taxon>Actinomycetes</taxon>
        <taxon>Micrococcales</taxon>
        <taxon>Microbacteriaceae</taxon>
        <taxon>Microbacterium</taxon>
    </lineage>
</organism>
<dbReference type="CDD" id="cd03809">
    <property type="entry name" value="GT4_MtfB-like"/>
    <property type="match status" value="1"/>
</dbReference>
<dbReference type="InterPro" id="IPR001296">
    <property type="entry name" value="Glyco_trans_1"/>
</dbReference>
<reference evidence="3 4" key="1">
    <citation type="submission" date="2020-05" db="EMBL/GenBank/DDBJ databases">
        <title>Strain PA2F3 complete genome.</title>
        <authorList>
            <person name="Kim Y.-S."/>
            <person name="Kim S.-J."/>
            <person name="Jung H.-k."/>
            <person name="Kim S.-E."/>
            <person name="Kim K.-H."/>
        </authorList>
    </citation>
    <scope>NUCLEOTIDE SEQUENCE [LARGE SCALE GENOMIC DNA]</scope>
    <source>
        <strain evidence="3 4">PA2F3</strain>
    </source>
</reference>
<feature type="domain" description="Glycosyl transferase family 1" evidence="2">
    <location>
        <begin position="164"/>
        <end position="298"/>
    </location>
</feature>
<evidence type="ECO:0000256" key="1">
    <source>
        <dbReference type="ARBA" id="ARBA00022679"/>
    </source>
</evidence>
<dbReference type="AlphaFoldDB" id="A0A7D4QLX6"/>
<sequence length="332" mass="35220">MPQPLRSDAGRLVTILVDDRYRGAHGIGRYAREVLPRLELEWTSLGLDGSPHSPLDAFRSVPATAAGDLVYSPGYGAFVRAPRQILTIHDLIQTKLPWPGRAKFLAYYAGPVRTVVRRAGVVLTVSETSAREIREWVRDDAVRIVNAGNGCSEAFSTAGPAAPGLDPYVVFVGNVRSHKNLDVVLRALALAPGVRLTAVVPEVEASIVQSRAAGLGVLDRVTAVHGIDDAHLAELYRGAAATVMPSTLEGFGLPALESIACGVPVLFWRGCEAVAEIVGDRGWALDAAHDAEEWAAALLMAAAEVRRVDPPAAGTYDWGRTAAVVSGVLGRA</sequence>
<proteinExistence type="predicted"/>
<protein>
    <submittedName>
        <fullName evidence="3">Glycosyltransferase family 4 protein</fullName>
    </submittedName>
</protein>